<dbReference type="EMBL" id="RSED01000049">
    <property type="protein sequence ID" value="RRR99886.1"/>
    <property type="molecule type" value="Genomic_DNA"/>
</dbReference>
<accession>A0A3R8S3X3</accession>
<keyword evidence="3" id="KW-1185">Reference proteome</keyword>
<keyword evidence="1" id="KW-0812">Transmembrane</keyword>
<feature type="transmembrane region" description="Helical" evidence="1">
    <location>
        <begin position="73"/>
        <end position="93"/>
    </location>
</feature>
<feature type="transmembrane region" description="Helical" evidence="1">
    <location>
        <begin position="47"/>
        <end position="68"/>
    </location>
</feature>
<gene>
    <name evidence="2" type="ORF">EIP75_23700</name>
</gene>
<comment type="caution">
    <text evidence="2">The sequence shown here is derived from an EMBL/GenBank/DDBJ whole genome shotgun (WGS) entry which is preliminary data.</text>
</comment>
<name>A0A3R8S3X3_9BURK</name>
<protein>
    <submittedName>
        <fullName evidence="2">Uncharacterized protein</fullName>
    </submittedName>
</protein>
<evidence type="ECO:0000313" key="3">
    <source>
        <dbReference type="Proteomes" id="UP000269265"/>
    </source>
</evidence>
<organism evidence="2 3">
    <name type="scientific">Aquabacterium soli</name>
    <dbReference type="NCBI Taxonomy" id="2493092"/>
    <lineage>
        <taxon>Bacteria</taxon>
        <taxon>Pseudomonadati</taxon>
        <taxon>Pseudomonadota</taxon>
        <taxon>Betaproteobacteria</taxon>
        <taxon>Burkholderiales</taxon>
        <taxon>Aquabacterium</taxon>
    </lineage>
</organism>
<keyword evidence="1" id="KW-1133">Transmembrane helix</keyword>
<evidence type="ECO:0000313" key="2">
    <source>
        <dbReference type="EMBL" id="RRR99886.1"/>
    </source>
</evidence>
<feature type="transmembrane region" description="Helical" evidence="1">
    <location>
        <begin position="105"/>
        <end position="125"/>
    </location>
</feature>
<keyword evidence="1" id="KW-0472">Membrane</keyword>
<evidence type="ECO:0000256" key="1">
    <source>
        <dbReference type="SAM" id="Phobius"/>
    </source>
</evidence>
<proteinExistence type="predicted"/>
<reference evidence="2 3" key="1">
    <citation type="submission" date="2018-12" db="EMBL/GenBank/DDBJ databases">
        <title>The whole draft genome of Aquabacterium sp. SJQ9.</title>
        <authorList>
            <person name="Sun L."/>
            <person name="Gao X."/>
            <person name="Chen W."/>
            <person name="Huang K."/>
        </authorList>
    </citation>
    <scope>NUCLEOTIDE SEQUENCE [LARGE SCALE GENOMIC DNA]</scope>
    <source>
        <strain evidence="2 3">SJQ9</strain>
    </source>
</reference>
<sequence>MPKFFPGVFYASLAAIPGFIMGSLFAARRMWELPTSELVIALTRGSIHFTLLYCVLSIFYGGLVWVILRMLGLLNLLSLLVAGLIPVALYIGWSMFSRGYDPGWIGAATAFGIPAFFVSIALWWFTVASPSQA</sequence>
<dbReference type="RefSeq" id="WP_125245657.1">
    <property type="nucleotide sequence ID" value="NZ_RSED01000049.1"/>
</dbReference>
<dbReference type="Proteomes" id="UP000269265">
    <property type="component" value="Unassembled WGS sequence"/>
</dbReference>
<dbReference type="AlphaFoldDB" id="A0A3R8S3X3"/>
<feature type="transmembrane region" description="Helical" evidence="1">
    <location>
        <begin position="7"/>
        <end position="27"/>
    </location>
</feature>